<comment type="caution">
    <text evidence="1">The sequence shown here is derived from an EMBL/GenBank/DDBJ whole genome shotgun (WGS) entry which is preliminary data.</text>
</comment>
<sequence>MIYPNKHIRLEDSIIFKMIEILETGSEKEIGIHELYSKTKKKFKNIDEFIFSLDVLYIMDMITMDFDNEIIKYAKRD</sequence>
<name>A0A2V3ZTX4_9BACT</name>
<proteinExistence type="predicted"/>
<dbReference type="Pfam" id="PF20292">
    <property type="entry name" value="MC7"/>
    <property type="match status" value="1"/>
</dbReference>
<evidence type="ECO:0000313" key="2">
    <source>
        <dbReference type="Proteomes" id="UP000248079"/>
    </source>
</evidence>
<gene>
    <name evidence="1" type="ORF">DF185_22270</name>
</gene>
<reference evidence="1 2" key="1">
    <citation type="submission" date="2018-05" db="EMBL/GenBank/DDBJ databases">
        <title>Marinifilum breve JC075T sp. nov., a marine bacterium isolated from Yongle Blue Hole in the South China Sea.</title>
        <authorList>
            <person name="Fu T."/>
        </authorList>
    </citation>
    <scope>NUCLEOTIDE SEQUENCE [LARGE SCALE GENOMIC DNA]</scope>
    <source>
        <strain evidence="1 2">JC075</strain>
    </source>
</reference>
<dbReference type="RefSeq" id="WP_110363851.1">
    <property type="nucleotide sequence ID" value="NZ_QFLI01000015.1"/>
</dbReference>
<dbReference type="OrthoDB" id="3268378at2"/>
<dbReference type="AlphaFoldDB" id="A0A2V3ZTX4"/>
<dbReference type="EMBL" id="QFLI01000015">
    <property type="protein sequence ID" value="PXX95445.1"/>
    <property type="molecule type" value="Genomic_DNA"/>
</dbReference>
<accession>A0A2V3ZTX4</accession>
<dbReference type="InterPro" id="IPR046900">
    <property type="entry name" value="ABC-3C_MC7"/>
</dbReference>
<evidence type="ECO:0000313" key="1">
    <source>
        <dbReference type="EMBL" id="PXX95445.1"/>
    </source>
</evidence>
<keyword evidence="2" id="KW-1185">Reference proteome</keyword>
<dbReference type="Proteomes" id="UP000248079">
    <property type="component" value="Unassembled WGS sequence"/>
</dbReference>
<protein>
    <submittedName>
        <fullName evidence="1">Uncharacterized protein</fullName>
    </submittedName>
</protein>
<organism evidence="1 2">
    <name type="scientific">Marinifilum breve</name>
    <dbReference type="NCBI Taxonomy" id="2184082"/>
    <lineage>
        <taxon>Bacteria</taxon>
        <taxon>Pseudomonadati</taxon>
        <taxon>Bacteroidota</taxon>
        <taxon>Bacteroidia</taxon>
        <taxon>Marinilabiliales</taxon>
        <taxon>Marinifilaceae</taxon>
    </lineage>
</organism>